<feature type="transmembrane region" description="Helical" evidence="1">
    <location>
        <begin position="25"/>
        <end position="44"/>
    </location>
</feature>
<comment type="caution">
    <text evidence="2">The sequence shown here is derived from an EMBL/GenBank/DDBJ whole genome shotgun (WGS) entry which is preliminary data.</text>
</comment>
<keyword evidence="1" id="KW-0812">Transmembrane</keyword>
<keyword evidence="1" id="KW-1133">Transmembrane helix</keyword>
<organism evidence="2">
    <name type="scientific">bioreactor metagenome</name>
    <dbReference type="NCBI Taxonomy" id="1076179"/>
    <lineage>
        <taxon>unclassified sequences</taxon>
        <taxon>metagenomes</taxon>
        <taxon>ecological metagenomes</taxon>
    </lineage>
</organism>
<dbReference type="AlphaFoldDB" id="A0A645ERX5"/>
<gene>
    <name evidence="2" type="ORF">SDC9_152022</name>
</gene>
<name>A0A645ERX5_9ZZZZ</name>
<evidence type="ECO:0000256" key="1">
    <source>
        <dbReference type="SAM" id="Phobius"/>
    </source>
</evidence>
<proteinExistence type="predicted"/>
<sequence length="98" mass="11232">MFLLGEYVVPETVVPHPIDPGRNRLYIPFDVFGFVVTVCVIYLFEQKRVLCDGGKIVLAESGFQIIEIVVSQYRFEFCGSGYSEYQCPFANLQQDLLR</sequence>
<keyword evidence="1" id="KW-0472">Membrane</keyword>
<reference evidence="2" key="1">
    <citation type="submission" date="2019-08" db="EMBL/GenBank/DDBJ databases">
        <authorList>
            <person name="Kucharzyk K."/>
            <person name="Murdoch R.W."/>
            <person name="Higgins S."/>
            <person name="Loffler F."/>
        </authorList>
    </citation>
    <scope>NUCLEOTIDE SEQUENCE</scope>
</reference>
<accession>A0A645ERX5</accession>
<evidence type="ECO:0000313" key="2">
    <source>
        <dbReference type="EMBL" id="MPN04775.1"/>
    </source>
</evidence>
<protein>
    <submittedName>
        <fullName evidence="2">Uncharacterized protein</fullName>
    </submittedName>
</protein>
<dbReference type="EMBL" id="VSSQ01050697">
    <property type="protein sequence ID" value="MPN04775.1"/>
    <property type="molecule type" value="Genomic_DNA"/>
</dbReference>